<proteinExistence type="predicted"/>
<dbReference type="InterPro" id="IPR025745">
    <property type="entry name" value="Mrr-like_N_dom"/>
</dbReference>
<dbReference type="PANTHER" id="PTHR30015">
    <property type="entry name" value="MRR RESTRICTION SYSTEM PROTEIN"/>
    <property type="match status" value="1"/>
</dbReference>
<accession>A0ABU1VGR3</accession>
<name>A0ABU1VGR3_9BURK</name>
<sequence>MLIRSNWDQRPFSTGLSIRCDVDCEWFFCTIWIPVDKDVQQILTRTHAIGQLKCELFNILMAAPDGVQASAALQALASRVTLTPYEADSYESGGRRFEKIVRFATVDCVKAGWLVKDKGIWSITEEGRKAYLELPEPEAFYRRACKLYAEWKAAQPDAEVGAAAVTGAGIDEPNSTAKAVSVTYEEAEEQAWAEISAYLRAMNPYDFQDLVADLLRAMSYHVTWVSPPGKDGGIDILAWPDALGTRPPRIKVQVKRQQQAVSVDGLRSFMALLGDDDVGLFVCTGGFTKDAEMEARTQEKRRVALIGLEKLFDLWDEHYEKLTDEARRRLPLRSIRFLAPGG</sequence>
<dbReference type="Pfam" id="PF04471">
    <property type="entry name" value="Mrr_cat"/>
    <property type="match status" value="1"/>
</dbReference>
<organism evidence="3 4">
    <name type="scientific">Hydrogenophaga laconesensis</name>
    <dbReference type="NCBI Taxonomy" id="1805971"/>
    <lineage>
        <taxon>Bacteria</taxon>
        <taxon>Pseudomonadati</taxon>
        <taxon>Pseudomonadota</taxon>
        <taxon>Betaproteobacteria</taxon>
        <taxon>Burkholderiales</taxon>
        <taxon>Comamonadaceae</taxon>
        <taxon>Hydrogenophaga</taxon>
    </lineage>
</organism>
<protein>
    <submittedName>
        <fullName evidence="3">Restriction system protein</fullName>
    </submittedName>
</protein>
<dbReference type="EMBL" id="JAVDWE010000015">
    <property type="protein sequence ID" value="MDR7096634.1"/>
    <property type="molecule type" value="Genomic_DNA"/>
</dbReference>
<dbReference type="InterPro" id="IPR011335">
    <property type="entry name" value="Restrct_endonuc-II-like"/>
</dbReference>
<dbReference type="SUPFAM" id="SSF52980">
    <property type="entry name" value="Restriction endonuclease-like"/>
    <property type="match status" value="1"/>
</dbReference>
<dbReference type="InterPro" id="IPR011856">
    <property type="entry name" value="tRNA_endonuc-like_dom_sf"/>
</dbReference>
<dbReference type="InterPro" id="IPR052906">
    <property type="entry name" value="Type_IV_Methyl-Rstrct_Enzyme"/>
</dbReference>
<gene>
    <name evidence="3" type="ORF">J2X09_004391</name>
</gene>
<feature type="domain" description="Restriction endonuclease type IV Mrr" evidence="1">
    <location>
        <begin position="199"/>
        <end position="314"/>
    </location>
</feature>
<dbReference type="Gene3D" id="3.40.1350.10">
    <property type="match status" value="1"/>
</dbReference>
<evidence type="ECO:0000259" key="2">
    <source>
        <dbReference type="Pfam" id="PF14338"/>
    </source>
</evidence>
<dbReference type="PANTHER" id="PTHR30015:SF7">
    <property type="entry name" value="TYPE IV METHYL-DIRECTED RESTRICTION ENZYME ECOKMRR"/>
    <property type="match status" value="1"/>
</dbReference>
<evidence type="ECO:0000313" key="4">
    <source>
        <dbReference type="Proteomes" id="UP001265550"/>
    </source>
</evidence>
<evidence type="ECO:0000259" key="1">
    <source>
        <dbReference type="Pfam" id="PF04471"/>
    </source>
</evidence>
<keyword evidence="4" id="KW-1185">Reference proteome</keyword>
<dbReference type="Pfam" id="PF14338">
    <property type="entry name" value="Mrr_N"/>
    <property type="match status" value="1"/>
</dbReference>
<evidence type="ECO:0000313" key="3">
    <source>
        <dbReference type="EMBL" id="MDR7096634.1"/>
    </source>
</evidence>
<feature type="domain" description="Restriction system protein Mrr-like N-terminal" evidence="2">
    <location>
        <begin position="59"/>
        <end position="130"/>
    </location>
</feature>
<dbReference type="InterPro" id="IPR007560">
    <property type="entry name" value="Restrct_endonuc_IV_Mrr"/>
</dbReference>
<comment type="caution">
    <text evidence="3">The sequence shown here is derived from an EMBL/GenBank/DDBJ whole genome shotgun (WGS) entry which is preliminary data.</text>
</comment>
<dbReference type="Proteomes" id="UP001265550">
    <property type="component" value="Unassembled WGS sequence"/>
</dbReference>
<reference evidence="3 4" key="1">
    <citation type="submission" date="2023-07" db="EMBL/GenBank/DDBJ databases">
        <title>Sorghum-associated microbial communities from plants grown in Nebraska, USA.</title>
        <authorList>
            <person name="Schachtman D."/>
        </authorList>
    </citation>
    <scope>NUCLEOTIDE SEQUENCE [LARGE SCALE GENOMIC DNA]</scope>
    <source>
        <strain evidence="3 4">BE240</strain>
    </source>
</reference>